<evidence type="ECO:0000313" key="2">
    <source>
        <dbReference type="Proteomes" id="UP000789901"/>
    </source>
</evidence>
<protein>
    <submittedName>
        <fullName evidence="1">16803_t:CDS:1</fullName>
    </submittedName>
</protein>
<organism evidence="1 2">
    <name type="scientific">Gigaspora margarita</name>
    <dbReference type="NCBI Taxonomy" id="4874"/>
    <lineage>
        <taxon>Eukaryota</taxon>
        <taxon>Fungi</taxon>
        <taxon>Fungi incertae sedis</taxon>
        <taxon>Mucoromycota</taxon>
        <taxon>Glomeromycotina</taxon>
        <taxon>Glomeromycetes</taxon>
        <taxon>Diversisporales</taxon>
        <taxon>Gigasporaceae</taxon>
        <taxon>Gigaspora</taxon>
    </lineage>
</organism>
<accession>A0ABN7V220</accession>
<dbReference type="Proteomes" id="UP000789901">
    <property type="component" value="Unassembled WGS sequence"/>
</dbReference>
<feature type="non-terminal residue" evidence="1">
    <location>
        <position position="112"/>
    </location>
</feature>
<dbReference type="EMBL" id="CAJVQB010008540">
    <property type="protein sequence ID" value="CAG8720146.1"/>
    <property type="molecule type" value="Genomic_DNA"/>
</dbReference>
<proteinExistence type="predicted"/>
<sequence length="112" mass="12614">MKAQAQMHFAEKRLYLTCGEKMSVVLISTNSGPLVESIVKHPESENTFDKFEYEDEVLDEAEEKELAHAKLLEEKDIFSQNMNDLGQTDIIIHKIVTGTVAPIKQAPYHAAP</sequence>
<keyword evidence="2" id="KW-1185">Reference proteome</keyword>
<comment type="caution">
    <text evidence="1">The sequence shown here is derived from an EMBL/GenBank/DDBJ whole genome shotgun (WGS) entry which is preliminary data.</text>
</comment>
<reference evidence="1 2" key="1">
    <citation type="submission" date="2021-06" db="EMBL/GenBank/DDBJ databases">
        <authorList>
            <person name="Kallberg Y."/>
            <person name="Tangrot J."/>
            <person name="Rosling A."/>
        </authorList>
    </citation>
    <scope>NUCLEOTIDE SEQUENCE [LARGE SCALE GENOMIC DNA]</scope>
    <source>
        <strain evidence="1 2">120-4 pot B 10/14</strain>
    </source>
</reference>
<gene>
    <name evidence="1" type="ORF">GMARGA_LOCUS13448</name>
</gene>
<evidence type="ECO:0000313" key="1">
    <source>
        <dbReference type="EMBL" id="CAG8720146.1"/>
    </source>
</evidence>
<name>A0ABN7V220_GIGMA</name>